<dbReference type="PANTHER" id="PTHR43479">
    <property type="entry name" value="ACREF/ENVCD OPERON REPRESSOR-RELATED"/>
    <property type="match status" value="1"/>
</dbReference>
<dbReference type="Proteomes" id="UP000033457">
    <property type="component" value="Chromosome"/>
</dbReference>
<evidence type="ECO:0000313" key="5">
    <source>
        <dbReference type="EMBL" id="VEH09045.1"/>
    </source>
</evidence>
<dbReference type="PROSITE" id="PS50977">
    <property type="entry name" value="HTH_TETR_2"/>
    <property type="match status" value="1"/>
</dbReference>
<dbReference type="InterPro" id="IPR009057">
    <property type="entry name" value="Homeodomain-like_sf"/>
</dbReference>
<name>A0A0F6R1A8_9CORY</name>
<dbReference type="PANTHER" id="PTHR43479:SF11">
    <property type="entry name" value="ACREF_ENVCD OPERON REPRESSOR-RELATED"/>
    <property type="match status" value="1"/>
</dbReference>
<feature type="domain" description="HTH tetR-type" evidence="3">
    <location>
        <begin position="13"/>
        <end position="73"/>
    </location>
</feature>
<dbReference type="EMBL" id="LR134377">
    <property type="protein sequence ID" value="VEH09045.1"/>
    <property type="molecule type" value="Genomic_DNA"/>
</dbReference>
<sequence length="207" mass="23600">MSTTVSLRERKKQQTRYALEDTATKLVLERGLNQVTVEDICAPVGVSKRTFFNYFAEKEEAILGIPPEKLGEQEKNLFLSTELELPEAVLTLMLTYVLGTDTTREWELYKRRHTIVEKHPELHGFQRAYALNWLCEATALIETYLVANPEKSATSLDPHYEAHTIANLALSVIFASIHTSNTDMSTPQTFRDAAFHTLKTYRAILNH</sequence>
<dbReference type="EMBL" id="CP011312">
    <property type="protein sequence ID" value="AKE41770.1"/>
    <property type="molecule type" value="Genomic_DNA"/>
</dbReference>
<evidence type="ECO:0000313" key="4">
    <source>
        <dbReference type="EMBL" id="AKE41770.1"/>
    </source>
</evidence>
<dbReference type="Pfam" id="PF00440">
    <property type="entry name" value="TetR_N"/>
    <property type="match status" value="1"/>
</dbReference>
<dbReference type="STRING" id="35755.UL82_08045"/>
<dbReference type="Proteomes" id="UP000271380">
    <property type="component" value="Chromosome"/>
</dbReference>
<protein>
    <submittedName>
        <fullName evidence="5">TetR-family transcription regulator</fullName>
    </submittedName>
    <submittedName>
        <fullName evidence="4">Transcriptional regulator, TetR family</fullName>
    </submittedName>
</protein>
<reference evidence="4 6" key="1">
    <citation type="journal article" date="2015" name="Genome Announc.">
        <title>Complete Genome Sequence of Corynebacterium kutscheri DSM 20755, a Corynebacterial Type Strain with Remarkably Low G+C Content of Chromosomal DNA.</title>
        <authorList>
            <person name="Ruckert C."/>
            <person name="Albersmeier A."/>
            <person name="Winkler A."/>
            <person name="Tauch A."/>
        </authorList>
    </citation>
    <scope>NUCLEOTIDE SEQUENCE [LARGE SCALE GENOMIC DNA]</scope>
    <source>
        <strain evidence="4 6">DSM 20755</strain>
    </source>
</reference>
<evidence type="ECO:0000313" key="6">
    <source>
        <dbReference type="Proteomes" id="UP000033457"/>
    </source>
</evidence>
<evidence type="ECO:0000256" key="2">
    <source>
        <dbReference type="PROSITE-ProRule" id="PRU00335"/>
    </source>
</evidence>
<keyword evidence="1 2" id="KW-0238">DNA-binding</keyword>
<dbReference type="OrthoDB" id="3787664at2"/>
<dbReference type="Gene3D" id="1.10.357.10">
    <property type="entry name" value="Tetracycline Repressor, domain 2"/>
    <property type="match status" value="1"/>
</dbReference>
<dbReference type="InterPro" id="IPR001647">
    <property type="entry name" value="HTH_TetR"/>
</dbReference>
<accession>A0A0F6R1A8</accession>
<evidence type="ECO:0000256" key="1">
    <source>
        <dbReference type="ARBA" id="ARBA00023125"/>
    </source>
</evidence>
<evidence type="ECO:0000259" key="3">
    <source>
        <dbReference type="PROSITE" id="PS50977"/>
    </source>
</evidence>
<dbReference type="InterPro" id="IPR050624">
    <property type="entry name" value="HTH-type_Tx_Regulator"/>
</dbReference>
<feature type="DNA-binding region" description="H-T-H motif" evidence="2">
    <location>
        <begin position="36"/>
        <end position="55"/>
    </location>
</feature>
<dbReference type="SUPFAM" id="SSF46689">
    <property type="entry name" value="Homeodomain-like"/>
    <property type="match status" value="1"/>
</dbReference>
<gene>
    <name evidence="5" type="primary">tetR2</name>
    <name evidence="5" type="ORF">NCTC949_02172</name>
    <name evidence="4" type="ORF">UL82_08045</name>
</gene>
<dbReference type="AlphaFoldDB" id="A0A0F6R1A8"/>
<dbReference type="GO" id="GO:0003677">
    <property type="term" value="F:DNA binding"/>
    <property type="evidence" value="ECO:0007669"/>
    <property type="project" value="UniProtKB-UniRule"/>
</dbReference>
<dbReference type="KEGG" id="cku:UL82_08045"/>
<reference evidence="5 7" key="2">
    <citation type="submission" date="2018-12" db="EMBL/GenBank/DDBJ databases">
        <authorList>
            <consortium name="Pathogen Informatics"/>
        </authorList>
    </citation>
    <scope>NUCLEOTIDE SEQUENCE [LARGE SCALE GENOMIC DNA]</scope>
    <source>
        <strain evidence="5 7">NCTC949</strain>
    </source>
</reference>
<dbReference type="HOGENOM" id="CLU_069356_2_3_11"/>
<organism evidence="4 6">
    <name type="scientific">Corynebacterium kutscheri</name>
    <dbReference type="NCBI Taxonomy" id="35755"/>
    <lineage>
        <taxon>Bacteria</taxon>
        <taxon>Bacillati</taxon>
        <taxon>Actinomycetota</taxon>
        <taxon>Actinomycetes</taxon>
        <taxon>Mycobacteriales</taxon>
        <taxon>Corynebacteriaceae</taxon>
        <taxon>Corynebacterium</taxon>
    </lineage>
</organism>
<dbReference type="RefSeq" id="WP_046440198.1">
    <property type="nucleotide sequence ID" value="NZ_CP011312.1"/>
</dbReference>
<evidence type="ECO:0000313" key="7">
    <source>
        <dbReference type="Proteomes" id="UP000271380"/>
    </source>
</evidence>
<keyword evidence="6" id="KW-1185">Reference proteome</keyword>
<proteinExistence type="predicted"/>